<dbReference type="PANTHER" id="PTHR34094:SF1">
    <property type="entry name" value="PROTEIN FAM185A"/>
    <property type="match status" value="1"/>
</dbReference>
<dbReference type="InterPro" id="IPR025164">
    <property type="entry name" value="Toastrack_DUF4097"/>
</dbReference>
<evidence type="ECO:0000259" key="1">
    <source>
        <dbReference type="Pfam" id="PF13349"/>
    </source>
</evidence>
<dbReference type="Pfam" id="PF13349">
    <property type="entry name" value="DUF4097"/>
    <property type="match status" value="1"/>
</dbReference>
<sequence>MLKIQDSHSYAMKEFHSLKVELDMLNVHVIPAEDSQELKLVLHGKALQGLRLVSAIDNHTLVVGIERKSFFPLYEAVVLDIYCPPAQMAMLAIHLSTGKLEAERLAANTIDLRTSTGNISIGTLEADTIVIKGASSAIKIGQYHARNTEIETSTGSITLDSGCGSLNVRSSSGKVHVACNKVEDQNLALTTTTGSIRLQLPGDTEFMLQAGTRTGSIHSDFPVDTAWNTGNKQLKGGTGANTNTVTLKSTTGSIKLLKMA</sequence>
<dbReference type="AlphaFoldDB" id="A0A2Z2KK53"/>
<protein>
    <recommendedName>
        <fullName evidence="1">DUF4097 domain-containing protein</fullName>
    </recommendedName>
</protein>
<evidence type="ECO:0000313" key="2">
    <source>
        <dbReference type="EMBL" id="ASA21342.1"/>
    </source>
</evidence>
<dbReference type="RefSeq" id="WP_087915353.1">
    <property type="nucleotide sequence ID" value="NZ_CP021780.1"/>
</dbReference>
<accession>A0A2Z2KK53</accession>
<dbReference type="Proteomes" id="UP000249890">
    <property type="component" value="Chromosome"/>
</dbReference>
<dbReference type="EMBL" id="CP021780">
    <property type="protein sequence ID" value="ASA21342.1"/>
    <property type="molecule type" value="Genomic_DNA"/>
</dbReference>
<keyword evidence="3" id="KW-1185">Reference proteome</keyword>
<name>A0A2Z2KK53_9BACL</name>
<proteinExistence type="predicted"/>
<organism evidence="2 3">
    <name type="scientific">Paenibacillus donghaensis</name>
    <dbReference type="NCBI Taxonomy" id="414771"/>
    <lineage>
        <taxon>Bacteria</taxon>
        <taxon>Bacillati</taxon>
        <taxon>Bacillota</taxon>
        <taxon>Bacilli</taxon>
        <taxon>Bacillales</taxon>
        <taxon>Paenibacillaceae</taxon>
        <taxon>Paenibacillus</taxon>
    </lineage>
</organism>
<gene>
    <name evidence="2" type="ORF">B9T62_11425</name>
</gene>
<reference evidence="2 3" key="1">
    <citation type="submission" date="2017-06" db="EMBL/GenBank/DDBJ databases">
        <title>Complete genome sequence of Paenibacillus donghaensis KCTC 13049T isolated from East Sea sediment, South Korea.</title>
        <authorList>
            <person name="Jung B.K."/>
            <person name="Hong S.-J."/>
            <person name="Shin J.-H."/>
        </authorList>
    </citation>
    <scope>NUCLEOTIDE SEQUENCE [LARGE SCALE GENOMIC DNA]</scope>
    <source>
        <strain evidence="2 3">KCTC 13049</strain>
    </source>
</reference>
<evidence type="ECO:0000313" key="3">
    <source>
        <dbReference type="Proteomes" id="UP000249890"/>
    </source>
</evidence>
<feature type="domain" description="DUF4097" evidence="1">
    <location>
        <begin position="19"/>
        <end position="256"/>
    </location>
</feature>
<dbReference type="PANTHER" id="PTHR34094">
    <property type="match status" value="1"/>
</dbReference>
<dbReference type="KEGG" id="pdh:B9T62_11425"/>